<dbReference type="PRINTS" id="PR00719">
    <property type="entry name" value="LMWPTPASE"/>
</dbReference>
<comment type="similarity">
    <text evidence="1">Belongs to the low molecular weight phosphotyrosine protein phosphatase family.</text>
</comment>
<evidence type="ECO:0000256" key="1">
    <source>
        <dbReference type="ARBA" id="ARBA00011063"/>
    </source>
</evidence>
<sequence length="193" mass="20597">MPSIEPSSRRTVLAVCFGNLCRSPIAECLLSHYLPANKWEVVSAGTHAIGGDPPTTGSCNAIAKLTGLDISRQLSLPLTSDVLQRSDYIFVMSRRQATWSAALDPGSAPLIRLLGAFAPAPSPAYQLTNPYGGPTDAMKIPDPIGGNRKVYEACCRRLIDCTKAVVKWLDAGAPATEDPGTFADWIKEQGPLT</sequence>
<reference evidence="6" key="1">
    <citation type="submission" date="2018-05" db="EMBL/GenBank/DDBJ databases">
        <authorList>
            <person name="Lanie J.A."/>
            <person name="Ng W.-L."/>
            <person name="Kazmierczak K.M."/>
            <person name="Andrzejewski T.M."/>
            <person name="Davidsen T.M."/>
            <person name="Wayne K.J."/>
            <person name="Tettelin H."/>
            <person name="Glass J.I."/>
            <person name="Rusch D."/>
            <person name="Podicherti R."/>
            <person name="Tsui H.-C.T."/>
            <person name="Winkler M.E."/>
        </authorList>
    </citation>
    <scope>NUCLEOTIDE SEQUENCE</scope>
</reference>
<dbReference type="PANTHER" id="PTHR11717:SF7">
    <property type="entry name" value="LOW MOLECULAR WEIGHT PHOSPHOTYROSINE PROTEIN PHOSPHATASE"/>
    <property type="match status" value="1"/>
</dbReference>
<keyword evidence="3" id="KW-0378">Hydrolase</keyword>
<dbReference type="InterPro" id="IPR050438">
    <property type="entry name" value="LMW_PTPase"/>
</dbReference>
<dbReference type="EC" id="3.1.3.48" evidence="2"/>
<dbReference type="PANTHER" id="PTHR11717">
    <property type="entry name" value="LOW MOLECULAR WEIGHT PROTEIN TYROSINE PHOSPHATASE"/>
    <property type="match status" value="1"/>
</dbReference>
<dbReference type="SMART" id="SM00226">
    <property type="entry name" value="LMWPc"/>
    <property type="match status" value="1"/>
</dbReference>
<evidence type="ECO:0000256" key="2">
    <source>
        <dbReference type="ARBA" id="ARBA00013064"/>
    </source>
</evidence>
<dbReference type="InterPro" id="IPR023485">
    <property type="entry name" value="Ptyr_pPase"/>
</dbReference>
<protein>
    <recommendedName>
        <fullName evidence="2">protein-tyrosine-phosphatase</fullName>
        <ecNumber evidence="2">3.1.3.48</ecNumber>
    </recommendedName>
</protein>
<gene>
    <name evidence="6" type="ORF">METZ01_LOCUS140343</name>
</gene>
<dbReference type="EMBL" id="UINC01020954">
    <property type="protein sequence ID" value="SVA87489.1"/>
    <property type="molecule type" value="Genomic_DNA"/>
</dbReference>
<name>A0A381ZE57_9ZZZZ</name>
<evidence type="ECO:0000313" key="6">
    <source>
        <dbReference type="EMBL" id="SVA87489.1"/>
    </source>
</evidence>
<feature type="domain" description="Phosphotyrosine protein phosphatase I" evidence="5">
    <location>
        <begin position="10"/>
        <end position="168"/>
    </location>
</feature>
<organism evidence="6">
    <name type="scientific">marine metagenome</name>
    <dbReference type="NCBI Taxonomy" id="408172"/>
    <lineage>
        <taxon>unclassified sequences</taxon>
        <taxon>metagenomes</taxon>
        <taxon>ecological metagenomes</taxon>
    </lineage>
</organism>
<dbReference type="InterPro" id="IPR017867">
    <property type="entry name" value="Tyr_phospatase_low_mol_wt"/>
</dbReference>
<dbReference type="Gene3D" id="3.40.50.2300">
    <property type="match status" value="1"/>
</dbReference>
<dbReference type="GO" id="GO:0004725">
    <property type="term" value="F:protein tyrosine phosphatase activity"/>
    <property type="evidence" value="ECO:0007669"/>
    <property type="project" value="UniProtKB-EC"/>
</dbReference>
<dbReference type="AlphaFoldDB" id="A0A381ZE57"/>
<proteinExistence type="inferred from homology"/>
<evidence type="ECO:0000256" key="3">
    <source>
        <dbReference type="ARBA" id="ARBA00022801"/>
    </source>
</evidence>
<keyword evidence="4" id="KW-0904">Protein phosphatase</keyword>
<dbReference type="InterPro" id="IPR036196">
    <property type="entry name" value="Ptyr_pPase_sf"/>
</dbReference>
<dbReference type="SUPFAM" id="SSF52788">
    <property type="entry name" value="Phosphotyrosine protein phosphatases I"/>
    <property type="match status" value="1"/>
</dbReference>
<evidence type="ECO:0000259" key="5">
    <source>
        <dbReference type="SMART" id="SM00226"/>
    </source>
</evidence>
<dbReference type="Pfam" id="PF01451">
    <property type="entry name" value="LMWPc"/>
    <property type="match status" value="1"/>
</dbReference>
<accession>A0A381ZE57</accession>
<evidence type="ECO:0000256" key="4">
    <source>
        <dbReference type="ARBA" id="ARBA00022912"/>
    </source>
</evidence>